<feature type="region of interest" description="Disordered" evidence="8">
    <location>
        <begin position="756"/>
        <end position="776"/>
    </location>
</feature>
<evidence type="ECO:0000256" key="8">
    <source>
        <dbReference type="SAM" id="MobiDB-lite"/>
    </source>
</evidence>
<keyword evidence="4" id="KW-0347">Helicase</keyword>
<dbReference type="SUPFAM" id="SSF52540">
    <property type="entry name" value="P-loop containing nucleoside triphosphate hydrolases"/>
    <property type="match status" value="1"/>
</dbReference>
<feature type="compositionally biased region" description="Acidic residues" evidence="8">
    <location>
        <begin position="692"/>
        <end position="718"/>
    </location>
</feature>
<dbReference type="FunFam" id="1.20.120.1080:FF:000002">
    <property type="entry name" value="Putative ATP-dependent RNA helicase DHX36"/>
    <property type="match status" value="1"/>
</dbReference>
<accession>A0A7S0KKC4</accession>
<reference evidence="11" key="1">
    <citation type="submission" date="2021-01" db="EMBL/GenBank/DDBJ databases">
        <authorList>
            <person name="Corre E."/>
            <person name="Pelletier E."/>
            <person name="Niang G."/>
            <person name="Scheremetjew M."/>
            <person name="Finn R."/>
            <person name="Kale V."/>
            <person name="Holt S."/>
            <person name="Cochrane G."/>
            <person name="Meng A."/>
            <person name="Brown T."/>
            <person name="Cohen L."/>
        </authorList>
    </citation>
    <scope>NUCLEOTIDE SEQUENCE</scope>
    <source>
        <strain evidence="11">Clade-D-RCC2572</strain>
    </source>
</reference>
<feature type="compositionally biased region" description="Gly residues" evidence="8">
    <location>
        <begin position="43"/>
        <end position="52"/>
    </location>
</feature>
<comment type="similarity">
    <text evidence="1">Belongs to the DEAD box helicase family. DEAH subfamily.</text>
</comment>
<dbReference type="SMART" id="SM00847">
    <property type="entry name" value="HA2"/>
    <property type="match status" value="1"/>
</dbReference>
<dbReference type="SMART" id="SM00490">
    <property type="entry name" value="HELICc"/>
    <property type="match status" value="1"/>
</dbReference>
<dbReference type="InterPro" id="IPR002464">
    <property type="entry name" value="DNA/RNA_helicase_DEAH_CS"/>
</dbReference>
<name>A0A7S0KKC4_9CHLO</name>
<dbReference type="InterPro" id="IPR014001">
    <property type="entry name" value="Helicase_ATP-bd"/>
</dbReference>
<keyword evidence="2" id="KW-0547">Nucleotide-binding</keyword>
<keyword evidence="5" id="KW-0067">ATP-binding</keyword>
<keyword evidence="6" id="KW-0694">RNA-binding</keyword>
<feature type="region of interest" description="Disordered" evidence="8">
    <location>
        <begin position="1357"/>
        <end position="1381"/>
    </location>
</feature>
<dbReference type="PROSITE" id="PS51194">
    <property type="entry name" value="HELICASE_CTER"/>
    <property type="match status" value="1"/>
</dbReference>
<dbReference type="PANTHER" id="PTHR18934">
    <property type="entry name" value="ATP-DEPENDENT RNA HELICASE"/>
    <property type="match status" value="1"/>
</dbReference>
<dbReference type="GO" id="GO:0016787">
    <property type="term" value="F:hydrolase activity"/>
    <property type="evidence" value="ECO:0007669"/>
    <property type="project" value="UniProtKB-KW"/>
</dbReference>
<dbReference type="GO" id="GO:0003723">
    <property type="term" value="F:RNA binding"/>
    <property type="evidence" value="ECO:0007669"/>
    <property type="project" value="UniProtKB-KW"/>
</dbReference>
<dbReference type="Gene3D" id="3.40.50.300">
    <property type="entry name" value="P-loop containing nucleotide triphosphate hydrolases"/>
    <property type="match status" value="2"/>
</dbReference>
<evidence type="ECO:0000256" key="3">
    <source>
        <dbReference type="ARBA" id="ARBA00022801"/>
    </source>
</evidence>
<dbReference type="Pfam" id="PF00271">
    <property type="entry name" value="Helicase_C"/>
    <property type="match status" value="1"/>
</dbReference>
<dbReference type="PROSITE" id="PS00690">
    <property type="entry name" value="DEAH_ATP_HELICASE"/>
    <property type="match status" value="1"/>
</dbReference>
<feature type="region of interest" description="Disordered" evidence="8">
    <location>
        <begin position="690"/>
        <end position="718"/>
    </location>
</feature>
<sequence>MTAAAAGEGGKKKAPVGTGASKTASSGTKAKPKSKNWGRPKGGKGGGRGNGASGAKSAAGTGKASASANKRKPAAPKPVVVTHGENGREIMTRQKAKTLEGVPDAQNLKSVIHSASIKMLFKQRTTTTMDGPSHNATFITSVRTTVPEGVIAPIPNDAKVLDDGKVEFVNTGRAFGKKESQTLALTDLYSQFLEGGVDPRNPPDVRKIQLEREKDRQQAKKNRAQLILEMLGASRPQMTTSSKGRNFITEVSVFIDGGKKLVATGTAVSKAGSETEAVINSVGTPLAELMGKDRLDELNAIIDSSPANHVAMMSVSPLPDKAIDILVDAMGSPSEHDERMAALDEMQRKFEEKFAERQESKWRATGDGSPSKADQIVKAARVSRAAERVAEQNVTYAEEEAERLQRALNDEKSPQGVMKAIRDALPIKAIREDLISALRTEQVVVVSGGTGSGKSTQCPQYILEDAIASGQGPNTRIIVTQPRRIAAVSVAERVAAERDEPIGNSVGFAVRLHGTSPRGAANIEFVTTGVLLRRLMRDQSLDGISHVMIDEVHERDINTDFLLVLLRELITKRPDLRVVLMSATLDAESFSDYFAGQDSGKKVPLMSVPTKPRHPVEIYHLEDLLDETTPELDVEDESLLNEVKPERKEFPKSLKALAKELLMAQDRALHRELEEAEAEEIAAQQIERLAAAEDEQVEVEVSEDEDDEDDEDDMSDDNEDLAIEIEGAVGRRGMSPRQMRASSRVRALRRAVALRDARTGESSMRTGALTKRKGASSEKEVSEITVQLVAQVAKHVATVETDAGRKGSILCFLPGWDEIKAAMAVLEETSDPELFQKIKVIPLHSTIPQEEQQKVFIPAPDGVVKVIFATNIAESSVTINDVLAVIDSGLVREMSWNAESGMSMMGTVCTSRASATQRTGRAGRVAPGSCYRIYSHGTLHAMAERPTPEIQRTALEATCLQTCSMTTAGVQKFLSKAMDPPAEETVAHAMDRLFKLGAIKTDTTSGGEFLTPMGRLLSILPLDPGTGRMLIMGAVMKCLDPVLTAAACFSSRDPFYVPPGMRDEAREIRQSFCNTSDLLATVRAYDEFQRVVYEEGWDSARRWASDNFVSVVALNTISSVRSQLLHELSRIGLVPDHDLEGYSSSKKTLRFDATVNHNSGNDSLFAAVWAAGLPGNIAARRQIGNFGTLRTRMEEHAGLHPSSVAFHRKPPRDRTPLPRWFLYREMMLSSQVFLRDVTAMRPEQLMLFGGHELAKRNFMGVDASDANASSELLDEAGEPIKPPENRRTMLDDWVVIDSSCADTMDLLTDVRREIDAALAFKVMAPRKPLPEASDAIVDAVSGVFRILDERDAHRERQFRRRDSLHADRADRGGGFRGARRT</sequence>
<evidence type="ECO:0000256" key="4">
    <source>
        <dbReference type="ARBA" id="ARBA00022806"/>
    </source>
</evidence>
<dbReference type="InterPro" id="IPR011545">
    <property type="entry name" value="DEAD/DEAH_box_helicase_dom"/>
</dbReference>
<feature type="domain" description="Helicase ATP-binding" evidence="9">
    <location>
        <begin position="435"/>
        <end position="603"/>
    </location>
</feature>
<feature type="compositionally biased region" description="Basic and acidic residues" evidence="8">
    <location>
        <begin position="1357"/>
        <end position="1373"/>
    </location>
</feature>
<organism evidence="11">
    <name type="scientific">Ostreococcus mediterraneus</name>
    <dbReference type="NCBI Taxonomy" id="1486918"/>
    <lineage>
        <taxon>Eukaryota</taxon>
        <taxon>Viridiplantae</taxon>
        <taxon>Chlorophyta</taxon>
        <taxon>Mamiellophyceae</taxon>
        <taxon>Mamiellales</taxon>
        <taxon>Bathycoccaceae</taxon>
        <taxon>Ostreococcus</taxon>
    </lineage>
</organism>
<dbReference type="Pfam" id="PF00270">
    <property type="entry name" value="DEAD"/>
    <property type="match status" value="1"/>
</dbReference>
<evidence type="ECO:0000313" key="11">
    <source>
        <dbReference type="EMBL" id="CAD8583340.1"/>
    </source>
</evidence>
<dbReference type="PANTHER" id="PTHR18934:SF99">
    <property type="entry name" value="ATP-DEPENDENT RNA HELICASE DHX37-RELATED"/>
    <property type="match status" value="1"/>
</dbReference>
<dbReference type="SMART" id="SM00487">
    <property type="entry name" value="DEXDc"/>
    <property type="match status" value="1"/>
</dbReference>
<dbReference type="InterPro" id="IPR011709">
    <property type="entry name" value="DEAD-box_helicase_OB_fold"/>
</dbReference>
<dbReference type="Pfam" id="PF07717">
    <property type="entry name" value="OB_NTP_bind"/>
    <property type="match status" value="1"/>
</dbReference>
<dbReference type="GO" id="GO:0004386">
    <property type="term" value="F:helicase activity"/>
    <property type="evidence" value="ECO:0007669"/>
    <property type="project" value="UniProtKB-KW"/>
</dbReference>
<dbReference type="CDD" id="cd17917">
    <property type="entry name" value="DEXHc_RHA-like"/>
    <property type="match status" value="1"/>
</dbReference>
<feature type="compositionally biased region" description="Low complexity" evidence="8">
    <location>
        <begin position="53"/>
        <end position="68"/>
    </location>
</feature>
<dbReference type="CDD" id="cd18791">
    <property type="entry name" value="SF2_C_RHA"/>
    <property type="match status" value="1"/>
</dbReference>
<feature type="domain" description="Helicase C-terminal" evidence="10">
    <location>
        <begin position="791"/>
        <end position="966"/>
    </location>
</feature>
<dbReference type="InterPro" id="IPR007502">
    <property type="entry name" value="Helicase-assoc_dom"/>
</dbReference>
<evidence type="ECO:0000256" key="1">
    <source>
        <dbReference type="ARBA" id="ARBA00008792"/>
    </source>
</evidence>
<dbReference type="InterPro" id="IPR001650">
    <property type="entry name" value="Helicase_C-like"/>
</dbReference>
<feature type="compositionally biased region" description="Basic residues" evidence="8">
    <location>
        <begin position="30"/>
        <end position="42"/>
    </location>
</feature>
<dbReference type="PROSITE" id="PS51192">
    <property type="entry name" value="HELICASE_ATP_BIND_1"/>
    <property type="match status" value="1"/>
</dbReference>
<dbReference type="EMBL" id="HBEW01005166">
    <property type="protein sequence ID" value="CAD8583340.1"/>
    <property type="molecule type" value="Transcribed_RNA"/>
</dbReference>
<evidence type="ECO:0000259" key="10">
    <source>
        <dbReference type="PROSITE" id="PS51194"/>
    </source>
</evidence>
<comment type="similarity">
    <text evidence="7">Belongs to the DExH box helicase family.</text>
</comment>
<dbReference type="Pfam" id="PF21010">
    <property type="entry name" value="HA2_C"/>
    <property type="match status" value="1"/>
</dbReference>
<evidence type="ECO:0008006" key="12">
    <source>
        <dbReference type="Google" id="ProtNLM"/>
    </source>
</evidence>
<protein>
    <recommendedName>
        <fullName evidence="12">RNA helicase</fullName>
    </recommendedName>
</protein>
<dbReference type="FunFam" id="3.40.50.300:FF:000526">
    <property type="entry name" value="DExH-box ATP-dependent RNA helicase DExH3"/>
    <property type="match status" value="1"/>
</dbReference>
<feature type="region of interest" description="Disordered" evidence="8">
    <location>
        <begin position="1"/>
        <end position="84"/>
    </location>
</feature>
<proteinExistence type="inferred from homology"/>
<dbReference type="GO" id="GO:0005524">
    <property type="term" value="F:ATP binding"/>
    <property type="evidence" value="ECO:0007669"/>
    <property type="project" value="UniProtKB-KW"/>
</dbReference>
<gene>
    <name evidence="11" type="ORF">OMED0929_LOCUS4335</name>
</gene>
<evidence type="ECO:0000256" key="7">
    <source>
        <dbReference type="ARBA" id="ARBA00060772"/>
    </source>
</evidence>
<dbReference type="InterPro" id="IPR027417">
    <property type="entry name" value="P-loop_NTPase"/>
</dbReference>
<evidence type="ECO:0000256" key="2">
    <source>
        <dbReference type="ARBA" id="ARBA00022741"/>
    </source>
</evidence>
<dbReference type="Gene3D" id="1.20.120.1080">
    <property type="match status" value="1"/>
</dbReference>
<evidence type="ECO:0000256" key="5">
    <source>
        <dbReference type="ARBA" id="ARBA00022840"/>
    </source>
</evidence>
<keyword evidence="3" id="KW-0378">Hydrolase</keyword>
<evidence type="ECO:0000259" key="9">
    <source>
        <dbReference type="PROSITE" id="PS51192"/>
    </source>
</evidence>
<evidence type="ECO:0000256" key="6">
    <source>
        <dbReference type="ARBA" id="ARBA00022884"/>
    </source>
</evidence>